<name>A0ABC8RI44_9AQUA</name>
<gene>
    <name evidence="1" type="ORF">ILEXP_LOCUS12391</name>
</gene>
<organism evidence="1 2">
    <name type="scientific">Ilex paraguariensis</name>
    <name type="common">yerba mate</name>
    <dbReference type="NCBI Taxonomy" id="185542"/>
    <lineage>
        <taxon>Eukaryota</taxon>
        <taxon>Viridiplantae</taxon>
        <taxon>Streptophyta</taxon>
        <taxon>Embryophyta</taxon>
        <taxon>Tracheophyta</taxon>
        <taxon>Spermatophyta</taxon>
        <taxon>Magnoliopsida</taxon>
        <taxon>eudicotyledons</taxon>
        <taxon>Gunneridae</taxon>
        <taxon>Pentapetalae</taxon>
        <taxon>asterids</taxon>
        <taxon>campanulids</taxon>
        <taxon>Aquifoliales</taxon>
        <taxon>Aquifoliaceae</taxon>
        <taxon>Ilex</taxon>
    </lineage>
</organism>
<accession>A0ABC8RI44</accession>
<dbReference type="Proteomes" id="UP001642360">
    <property type="component" value="Unassembled WGS sequence"/>
</dbReference>
<feature type="non-terminal residue" evidence="1">
    <location>
        <position position="1"/>
    </location>
</feature>
<dbReference type="AlphaFoldDB" id="A0ABC8RI44"/>
<dbReference type="EMBL" id="CAUOFW020001412">
    <property type="protein sequence ID" value="CAK9144636.1"/>
    <property type="molecule type" value="Genomic_DNA"/>
</dbReference>
<evidence type="ECO:0000313" key="2">
    <source>
        <dbReference type="Proteomes" id="UP001642360"/>
    </source>
</evidence>
<comment type="caution">
    <text evidence="1">The sequence shown here is derived from an EMBL/GenBank/DDBJ whole genome shotgun (WGS) entry which is preliminary data.</text>
</comment>
<sequence length="88" mass="9785">DHAKDIDKKDEEIELIADMENIDSDGDEVGLPDAMDDNVCFHGIVSTLFTDNELSHGSSLNNASRTPIWNPRQPELSKGLIFKSKTEL</sequence>
<evidence type="ECO:0000313" key="1">
    <source>
        <dbReference type="EMBL" id="CAK9144636.1"/>
    </source>
</evidence>
<reference evidence="1 2" key="1">
    <citation type="submission" date="2024-02" db="EMBL/GenBank/DDBJ databases">
        <authorList>
            <person name="Vignale AGUSTIN F."/>
            <person name="Sosa J E."/>
            <person name="Modenutti C."/>
        </authorList>
    </citation>
    <scope>NUCLEOTIDE SEQUENCE [LARGE SCALE GENOMIC DNA]</scope>
</reference>
<protein>
    <submittedName>
        <fullName evidence="1">Uncharacterized protein</fullName>
    </submittedName>
</protein>
<keyword evidence="2" id="KW-1185">Reference proteome</keyword>
<proteinExistence type="predicted"/>